<dbReference type="PROSITE" id="PS50222">
    <property type="entry name" value="EF_HAND_2"/>
    <property type="match status" value="1"/>
</dbReference>
<name>B9GKT5_POPTR</name>
<dbReference type="GO" id="GO:0005509">
    <property type="term" value="F:calcium ion binding"/>
    <property type="evidence" value="ECO:0007669"/>
    <property type="project" value="InterPro"/>
</dbReference>
<dbReference type="AlphaFoldDB" id="B9GKT5"/>
<sequence length="120" mass="12754">MDPNQDIPSAIDSAAARFVVPILTSILLPSPSSSSIIPQLLASTPALYSSSILTSGSLPSSALAFYSSPQSAAKKEAEKLIRDLDSNGDRSVDLDEFMEAIIECGSKEGELMDAFLKKYL</sequence>
<dbReference type="HOGENOM" id="CLU_2053671_0_0_1"/>
<dbReference type="EMBL" id="CM009290">
    <property type="protein sequence ID" value="PNT53975.1"/>
    <property type="molecule type" value="Genomic_DNA"/>
</dbReference>
<dbReference type="InParanoid" id="B9GKT5"/>
<dbReference type="InterPro" id="IPR018247">
    <property type="entry name" value="EF_Hand_1_Ca_BS"/>
</dbReference>
<dbReference type="InterPro" id="IPR002048">
    <property type="entry name" value="EF_hand_dom"/>
</dbReference>
<dbReference type="InterPro" id="IPR011992">
    <property type="entry name" value="EF-hand-dom_pair"/>
</dbReference>
<protein>
    <recommendedName>
        <fullName evidence="2">EF-hand domain-containing protein</fullName>
    </recommendedName>
</protein>
<gene>
    <name evidence="3" type="ORF">POPTR_001G115300</name>
</gene>
<evidence type="ECO:0000313" key="4">
    <source>
        <dbReference type="Proteomes" id="UP000006729"/>
    </source>
</evidence>
<evidence type="ECO:0000313" key="3">
    <source>
        <dbReference type="EMBL" id="PNT53975.1"/>
    </source>
</evidence>
<accession>B9GKT5</accession>
<organism evidence="3 4">
    <name type="scientific">Populus trichocarpa</name>
    <name type="common">Western balsam poplar</name>
    <name type="synonym">Populus balsamifera subsp. trichocarpa</name>
    <dbReference type="NCBI Taxonomy" id="3694"/>
    <lineage>
        <taxon>Eukaryota</taxon>
        <taxon>Viridiplantae</taxon>
        <taxon>Streptophyta</taxon>
        <taxon>Embryophyta</taxon>
        <taxon>Tracheophyta</taxon>
        <taxon>Spermatophyta</taxon>
        <taxon>Magnoliopsida</taxon>
        <taxon>eudicotyledons</taxon>
        <taxon>Gunneridae</taxon>
        <taxon>Pentapetalae</taxon>
        <taxon>rosids</taxon>
        <taxon>fabids</taxon>
        <taxon>Malpighiales</taxon>
        <taxon>Salicaceae</taxon>
        <taxon>Saliceae</taxon>
        <taxon>Populus</taxon>
    </lineage>
</organism>
<proteinExistence type="predicted"/>
<dbReference type="SUPFAM" id="SSF47473">
    <property type="entry name" value="EF-hand"/>
    <property type="match status" value="1"/>
</dbReference>
<dbReference type="Gene3D" id="1.10.238.10">
    <property type="entry name" value="EF-hand"/>
    <property type="match status" value="1"/>
</dbReference>
<reference evidence="3 4" key="1">
    <citation type="journal article" date="2006" name="Science">
        <title>The genome of black cottonwood, Populus trichocarpa (Torr. &amp; Gray).</title>
        <authorList>
            <person name="Tuskan G.A."/>
            <person name="Difazio S."/>
            <person name="Jansson S."/>
            <person name="Bohlmann J."/>
            <person name="Grigoriev I."/>
            <person name="Hellsten U."/>
            <person name="Putnam N."/>
            <person name="Ralph S."/>
            <person name="Rombauts S."/>
            <person name="Salamov A."/>
            <person name="Schein J."/>
            <person name="Sterck L."/>
            <person name="Aerts A."/>
            <person name="Bhalerao R.R."/>
            <person name="Bhalerao R.P."/>
            <person name="Blaudez D."/>
            <person name="Boerjan W."/>
            <person name="Brun A."/>
            <person name="Brunner A."/>
            <person name="Busov V."/>
            <person name="Campbell M."/>
            <person name="Carlson J."/>
            <person name="Chalot M."/>
            <person name="Chapman J."/>
            <person name="Chen G.L."/>
            <person name="Cooper D."/>
            <person name="Coutinho P.M."/>
            <person name="Couturier J."/>
            <person name="Covert S."/>
            <person name="Cronk Q."/>
            <person name="Cunningham R."/>
            <person name="Davis J."/>
            <person name="Degroeve S."/>
            <person name="Dejardin A."/>
            <person name="Depamphilis C."/>
            <person name="Detter J."/>
            <person name="Dirks B."/>
            <person name="Dubchak I."/>
            <person name="Duplessis S."/>
            <person name="Ehlting J."/>
            <person name="Ellis B."/>
            <person name="Gendler K."/>
            <person name="Goodstein D."/>
            <person name="Gribskov M."/>
            <person name="Grimwood J."/>
            <person name="Groover A."/>
            <person name="Gunter L."/>
            <person name="Hamberger B."/>
            <person name="Heinze B."/>
            <person name="Helariutta Y."/>
            <person name="Henrissat B."/>
            <person name="Holligan D."/>
            <person name="Holt R."/>
            <person name="Huang W."/>
            <person name="Islam-Faridi N."/>
            <person name="Jones S."/>
            <person name="Jones-Rhoades M."/>
            <person name="Jorgensen R."/>
            <person name="Joshi C."/>
            <person name="Kangasjarvi J."/>
            <person name="Karlsson J."/>
            <person name="Kelleher C."/>
            <person name="Kirkpatrick R."/>
            <person name="Kirst M."/>
            <person name="Kohler A."/>
            <person name="Kalluri U."/>
            <person name="Larimer F."/>
            <person name="Leebens-Mack J."/>
            <person name="Leple J.C."/>
            <person name="Locascio P."/>
            <person name="Lou Y."/>
            <person name="Lucas S."/>
            <person name="Martin F."/>
            <person name="Montanini B."/>
            <person name="Napoli C."/>
            <person name="Nelson D.R."/>
            <person name="Nelson C."/>
            <person name="Nieminen K."/>
            <person name="Nilsson O."/>
            <person name="Pereda V."/>
            <person name="Peter G."/>
            <person name="Philippe R."/>
            <person name="Pilate G."/>
            <person name="Poliakov A."/>
            <person name="Razumovskaya J."/>
            <person name="Richardson P."/>
            <person name="Rinaldi C."/>
            <person name="Ritland K."/>
            <person name="Rouze P."/>
            <person name="Ryaboy D."/>
            <person name="Schmutz J."/>
            <person name="Schrader J."/>
            <person name="Segerman B."/>
            <person name="Shin H."/>
            <person name="Siddiqui A."/>
            <person name="Sterky F."/>
            <person name="Terry A."/>
            <person name="Tsai C.J."/>
            <person name="Uberbacher E."/>
            <person name="Unneberg P."/>
            <person name="Vahala J."/>
            <person name="Wall K."/>
            <person name="Wessler S."/>
            <person name="Yang G."/>
            <person name="Yin T."/>
            <person name="Douglas C."/>
            <person name="Marra M."/>
            <person name="Sandberg G."/>
            <person name="Van de Peer Y."/>
            <person name="Rokhsar D."/>
        </authorList>
    </citation>
    <scope>NUCLEOTIDE SEQUENCE [LARGE SCALE GENOMIC DNA]</scope>
    <source>
        <strain evidence="4">cv. Nisqually</strain>
    </source>
</reference>
<keyword evidence="4" id="KW-1185">Reference proteome</keyword>
<dbReference type="Proteomes" id="UP000006729">
    <property type="component" value="Chromosome 1"/>
</dbReference>
<feature type="domain" description="EF-hand" evidence="2">
    <location>
        <begin position="72"/>
        <end position="107"/>
    </location>
</feature>
<dbReference type="PROSITE" id="PS00018">
    <property type="entry name" value="EF_HAND_1"/>
    <property type="match status" value="1"/>
</dbReference>
<keyword evidence="1" id="KW-0106">Calcium</keyword>
<evidence type="ECO:0000259" key="2">
    <source>
        <dbReference type="PROSITE" id="PS50222"/>
    </source>
</evidence>
<evidence type="ECO:0000256" key="1">
    <source>
        <dbReference type="ARBA" id="ARBA00022837"/>
    </source>
</evidence>